<comment type="subcellular location">
    <subcellularLocation>
        <location evidence="1 5">Bacterial flagellum basal body</location>
    </subcellularLocation>
</comment>
<evidence type="ECO:0000256" key="2">
    <source>
        <dbReference type="ARBA" id="ARBA00009272"/>
    </source>
</evidence>
<evidence type="ECO:0000256" key="4">
    <source>
        <dbReference type="ARBA" id="ARBA00023143"/>
    </source>
</evidence>
<dbReference type="HAMAP" id="MF_00724">
    <property type="entry name" value="FliE"/>
    <property type="match status" value="1"/>
</dbReference>
<dbReference type="GO" id="GO:0009425">
    <property type="term" value="C:bacterial-type flagellum basal body"/>
    <property type="evidence" value="ECO:0007669"/>
    <property type="project" value="UniProtKB-SubCell"/>
</dbReference>
<evidence type="ECO:0000256" key="3">
    <source>
        <dbReference type="ARBA" id="ARBA00018024"/>
    </source>
</evidence>
<dbReference type="GO" id="GO:0005198">
    <property type="term" value="F:structural molecule activity"/>
    <property type="evidence" value="ECO:0007669"/>
    <property type="project" value="UniProtKB-UniRule"/>
</dbReference>
<organism evidence="6 7">
    <name type="scientific">Ectothiorhodospira marina</name>
    <dbReference type="NCBI Taxonomy" id="1396821"/>
    <lineage>
        <taxon>Bacteria</taxon>
        <taxon>Pseudomonadati</taxon>
        <taxon>Pseudomonadota</taxon>
        <taxon>Gammaproteobacteria</taxon>
        <taxon>Chromatiales</taxon>
        <taxon>Ectothiorhodospiraceae</taxon>
        <taxon>Ectothiorhodospira</taxon>
    </lineage>
</organism>
<dbReference type="AlphaFoldDB" id="A0A1H7MVG4"/>
<dbReference type="RefSeq" id="WP_090253865.1">
    <property type="nucleotide sequence ID" value="NZ_FOAA01000010.1"/>
</dbReference>
<dbReference type="STRING" id="1396821.SAMN05444515_11064"/>
<dbReference type="PRINTS" id="PR01006">
    <property type="entry name" value="FLGHOOKFLIE"/>
</dbReference>
<dbReference type="Pfam" id="PF02049">
    <property type="entry name" value="FliE"/>
    <property type="match status" value="1"/>
</dbReference>
<evidence type="ECO:0000256" key="5">
    <source>
        <dbReference type="HAMAP-Rule" id="MF_00724"/>
    </source>
</evidence>
<keyword evidence="4 5" id="KW-0975">Bacterial flagellum</keyword>
<keyword evidence="6" id="KW-0966">Cell projection</keyword>
<protein>
    <recommendedName>
        <fullName evidence="3 5">Flagellar hook-basal body complex protein FliE</fullName>
    </recommendedName>
</protein>
<dbReference type="Proteomes" id="UP000199256">
    <property type="component" value="Unassembled WGS sequence"/>
</dbReference>
<dbReference type="NCBIfam" id="TIGR00205">
    <property type="entry name" value="fliE"/>
    <property type="match status" value="1"/>
</dbReference>
<dbReference type="EMBL" id="FOAA01000010">
    <property type="protein sequence ID" value="SEL15071.1"/>
    <property type="molecule type" value="Genomic_DNA"/>
</dbReference>
<keyword evidence="6" id="KW-0282">Flagellum</keyword>
<dbReference type="PANTHER" id="PTHR34653:SF1">
    <property type="entry name" value="FLAGELLAR HOOK-BASAL BODY COMPLEX PROTEIN FLIE"/>
    <property type="match status" value="1"/>
</dbReference>
<sequence>MSDRQINQVLQQMRSLAANAGVEGQPAANREIQPGQPDFSTMLRESLDKVSETQKSSSELATRFEMGDPDVDLPQVMVAKQKASVAFEATTQIRNRLVSAYQDIMNMQV</sequence>
<dbReference type="PANTHER" id="PTHR34653">
    <property type="match status" value="1"/>
</dbReference>
<dbReference type="GO" id="GO:0003774">
    <property type="term" value="F:cytoskeletal motor activity"/>
    <property type="evidence" value="ECO:0007669"/>
    <property type="project" value="InterPro"/>
</dbReference>
<dbReference type="InterPro" id="IPR001624">
    <property type="entry name" value="FliE"/>
</dbReference>
<name>A0A1H7MVG4_9GAMM</name>
<dbReference type="OrthoDB" id="8909229at2"/>
<evidence type="ECO:0000313" key="7">
    <source>
        <dbReference type="Proteomes" id="UP000199256"/>
    </source>
</evidence>
<evidence type="ECO:0000313" key="6">
    <source>
        <dbReference type="EMBL" id="SEL15071.1"/>
    </source>
</evidence>
<dbReference type="GO" id="GO:0071973">
    <property type="term" value="P:bacterial-type flagellum-dependent cell motility"/>
    <property type="evidence" value="ECO:0007669"/>
    <property type="project" value="InterPro"/>
</dbReference>
<keyword evidence="6" id="KW-0969">Cilium</keyword>
<accession>A0A1H7MVG4</accession>
<keyword evidence="7" id="KW-1185">Reference proteome</keyword>
<evidence type="ECO:0000256" key="1">
    <source>
        <dbReference type="ARBA" id="ARBA00004117"/>
    </source>
</evidence>
<reference evidence="7" key="1">
    <citation type="submission" date="2016-10" db="EMBL/GenBank/DDBJ databases">
        <authorList>
            <person name="Varghese N."/>
            <person name="Submissions S."/>
        </authorList>
    </citation>
    <scope>NUCLEOTIDE SEQUENCE [LARGE SCALE GENOMIC DNA]</scope>
    <source>
        <strain evidence="7">DSM 241</strain>
    </source>
</reference>
<comment type="similarity">
    <text evidence="2 5">Belongs to the FliE family.</text>
</comment>
<gene>
    <name evidence="5" type="primary">fliE</name>
    <name evidence="6" type="ORF">SAMN05444515_11064</name>
</gene>
<proteinExistence type="inferred from homology"/>